<dbReference type="InterPro" id="IPR024294">
    <property type="entry name" value="DUF3810"/>
</dbReference>
<comment type="caution">
    <text evidence="2">The sequence shown here is derived from an EMBL/GenBank/DDBJ whole genome shotgun (WGS) entry which is preliminary data.</text>
</comment>
<sequence length="361" mass="41683">MLLLQLVTKNTEWIEQFYTGSFYKHLSLALRITSGWTPFPLGQFLLYSFIAGILFWIAWLVKKLLKKTIGKRQFALDFGFGTLTIISGFYFLFNFMWGLNYYRRPVHEIVKLDTKDFTRTELAEMSARLIEMANESRRQLTSDSLIHFSYPLSHEQILAKAPLGYDPLAQKYPELLYERPSVKSALAPEIMSYLGIAGIYFPFTGEAYVNMDPPPYLLPETVSHEMAHQIGIASESEANFVAFLACQLHPEPAFRYAGSLLGVRYTLNRLYQEDSSAYYRHREMLSPGVICDLEATRNYWNSFDNPIEIAGRYIHDKFLKANSQTDGVQSYSKVVDLLMGEFRKNGLVYEQPQQRELVLQE</sequence>
<dbReference type="AlphaFoldDB" id="A0A5N1J595"/>
<dbReference type="Proteomes" id="UP000326570">
    <property type="component" value="Unassembled WGS sequence"/>
</dbReference>
<keyword evidence="3" id="KW-1185">Reference proteome</keyword>
<accession>A0A5N1J595</accession>
<gene>
    <name evidence="2" type="ORF">F0P94_01980</name>
</gene>
<feature type="transmembrane region" description="Helical" evidence="1">
    <location>
        <begin position="74"/>
        <end position="97"/>
    </location>
</feature>
<evidence type="ECO:0000313" key="2">
    <source>
        <dbReference type="EMBL" id="KAA9345874.1"/>
    </source>
</evidence>
<name>A0A5N1J595_9BACT</name>
<evidence type="ECO:0000256" key="1">
    <source>
        <dbReference type="SAM" id="Phobius"/>
    </source>
</evidence>
<organism evidence="2 3">
    <name type="scientific">Adhaeribacter soli</name>
    <dbReference type="NCBI Taxonomy" id="2607655"/>
    <lineage>
        <taxon>Bacteria</taxon>
        <taxon>Pseudomonadati</taxon>
        <taxon>Bacteroidota</taxon>
        <taxon>Cytophagia</taxon>
        <taxon>Cytophagales</taxon>
        <taxon>Hymenobacteraceae</taxon>
        <taxon>Adhaeribacter</taxon>
    </lineage>
</organism>
<feature type="transmembrane region" description="Helical" evidence="1">
    <location>
        <begin position="44"/>
        <end position="62"/>
    </location>
</feature>
<proteinExistence type="predicted"/>
<keyword evidence="1" id="KW-0812">Transmembrane</keyword>
<dbReference type="Pfam" id="PF12725">
    <property type="entry name" value="DUF3810"/>
    <property type="match status" value="1"/>
</dbReference>
<keyword evidence="1" id="KW-0472">Membrane</keyword>
<dbReference type="RefSeq" id="WP_150902017.1">
    <property type="nucleotide sequence ID" value="NZ_VTWT01000001.1"/>
</dbReference>
<protein>
    <submittedName>
        <fullName evidence="2">DUF3810 domain-containing protein</fullName>
    </submittedName>
</protein>
<keyword evidence="1" id="KW-1133">Transmembrane helix</keyword>
<evidence type="ECO:0000313" key="3">
    <source>
        <dbReference type="Proteomes" id="UP000326570"/>
    </source>
</evidence>
<reference evidence="2 3" key="1">
    <citation type="submission" date="2019-09" db="EMBL/GenBank/DDBJ databases">
        <title>Genome sequence of Adhaeribacter sp. M2.</title>
        <authorList>
            <person name="Srinivasan S."/>
        </authorList>
    </citation>
    <scope>NUCLEOTIDE SEQUENCE [LARGE SCALE GENOMIC DNA]</scope>
    <source>
        <strain evidence="2 3">M2</strain>
    </source>
</reference>
<dbReference type="EMBL" id="VTWT01000001">
    <property type="protein sequence ID" value="KAA9345874.1"/>
    <property type="molecule type" value="Genomic_DNA"/>
</dbReference>